<evidence type="ECO:0000313" key="13">
    <source>
        <dbReference type="EMBL" id="PCS04122.1"/>
    </source>
</evidence>
<evidence type="ECO:0000256" key="2">
    <source>
        <dbReference type="ARBA" id="ARBA00005582"/>
    </source>
</evidence>
<dbReference type="InterPro" id="IPR029119">
    <property type="entry name" value="MutY_C"/>
</dbReference>
<dbReference type="InterPro" id="IPR047127">
    <property type="entry name" value="MutT-like"/>
</dbReference>
<dbReference type="GO" id="GO:0044715">
    <property type="term" value="F:8-oxo-dGDP phosphatase activity"/>
    <property type="evidence" value="ECO:0007669"/>
    <property type="project" value="TreeGrafter"/>
</dbReference>
<evidence type="ECO:0000256" key="4">
    <source>
        <dbReference type="ARBA" id="ARBA00022705"/>
    </source>
</evidence>
<keyword evidence="8" id="KW-0460">Magnesium</keyword>
<evidence type="ECO:0000256" key="3">
    <source>
        <dbReference type="ARBA" id="ARBA00022457"/>
    </source>
</evidence>
<dbReference type="PRINTS" id="PR00502">
    <property type="entry name" value="NUDIXFAMILY"/>
</dbReference>
<dbReference type="PANTHER" id="PTHR47707:SF1">
    <property type="entry name" value="NUDIX HYDROLASE FAMILY PROTEIN"/>
    <property type="match status" value="1"/>
</dbReference>
<feature type="domain" description="Nudix hydrolase" evidence="12">
    <location>
        <begin position="2"/>
        <end position="129"/>
    </location>
</feature>
<dbReference type="Pfam" id="PF14815">
    <property type="entry name" value="NUDIX_4"/>
    <property type="match status" value="1"/>
</dbReference>
<dbReference type="EC" id="3.6.1.55" evidence="11"/>
<dbReference type="GO" id="GO:0008413">
    <property type="term" value="F:8-oxo-7,8-dihydroguanosine triphosphate pyrophosphatase activity"/>
    <property type="evidence" value="ECO:0007669"/>
    <property type="project" value="TreeGrafter"/>
</dbReference>
<dbReference type="GO" id="GO:0046872">
    <property type="term" value="F:metal ion binding"/>
    <property type="evidence" value="ECO:0007669"/>
    <property type="project" value="UniProtKB-KW"/>
</dbReference>
<dbReference type="OrthoDB" id="9787476at2"/>
<dbReference type="Gene3D" id="3.90.79.10">
    <property type="entry name" value="Nucleoside Triphosphate Pyrophosphohydrolase"/>
    <property type="match status" value="1"/>
</dbReference>
<keyword evidence="6" id="KW-0227">DNA damage</keyword>
<keyword evidence="16" id="KW-1185">Reference proteome</keyword>
<evidence type="ECO:0000256" key="9">
    <source>
        <dbReference type="ARBA" id="ARBA00023204"/>
    </source>
</evidence>
<accession>A0A1K2HCU1</accession>
<comment type="cofactor">
    <cofactor evidence="1">
        <name>Mg(2+)</name>
        <dbReference type="ChEBI" id="CHEBI:18420"/>
    </cofactor>
</comment>
<dbReference type="GO" id="GO:0006260">
    <property type="term" value="P:DNA replication"/>
    <property type="evidence" value="ECO:0007669"/>
    <property type="project" value="UniProtKB-KW"/>
</dbReference>
<evidence type="ECO:0000256" key="6">
    <source>
        <dbReference type="ARBA" id="ARBA00022763"/>
    </source>
</evidence>
<dbReference type="RefSeq" id="WP_031365904.1">
    <property type="nucleotide sequence ID" value="NZ_FPKS01000005.1"/>
</dbReference>
<evidence type="ECO:0000256" key="8">
    <source>
        <dbReference type="ARBA" id="ARBA00022842"/>
    </source>
</evidence>
<keyword evidence="3" id="KW-0515">Mutator protein</keyword>
<dbReference type="Proteomes" id="UP000218979">
    <property type="component" value="Unassembled WGS sequence"/>
</dbReference>
<dbReference type="EMBL" id="FPKS01000005">
    <property type="protein sequence ID" value="SFZ74361.1"/>
    <property type="molecule type" value="Genomic_DNA"/>
</dbReference>
<keyword evidence="7" id="KW-0378">Hydrolase</keyword>
<name>A0A1K2HCU1_9LACT</name>
<dbReference type="GO" id="GO:0035539">
    <property type="term" value="F:8-oxo-7,8-dihydrodeoxyguanosine triphosphate pyrophosphatase activity"/>
    <property type="evidence" value="ECO:0007669"/>
    <property type="project" value="UniProtKB-EC"/>
</dbReference>
<sequence>MKKQINVVGAIIVKNGKILCAQRGYDKSLAGFWEFPGGKIESGETPIQALKREIQEELLFDISDNLEEFVSTSYEYEFGVVNLTTFICHIKKGEPTLTEHIAIKWLKQDELEQIEWAAADMPTVSKLRLMESL</sequence>
<evidence type="ECO:0000313" key="14">
    <source>
        <dbReference type="EMBL" id="SFZ74361.1"/>
    </source>
</evidence>
<dbReference type="EMBL" id="JXJT01000005">
    <property type="protein sequence ID" value="PCS04122.1"/>
    <property type="molecule type" value="Genomic_DNA"/>
</dbReference>
<evidence type="ECO:0000256" key="1">
    <source>
        <dbReference type="ARBA" id="ARBA00001946"/>
    </source>
</evidence>
<evidence type="ECO:0000256" key="5">
    <source>
        <dbReference type="ARBA" id="ARBA00022723"/>
    </source>
</evidence>
<dbReference type="PANTHER" id="PTHR47707">
    <property type="entry name" value="8-OXO-DGTP DIPHOSPHATASE"/>
    <property type="match status" value="1"/>
</dbReference>
<keyword evidence="4" id="KW-0235">DNA replication</keyword>
<dbReference type="InterPro" id="IPR020476">
    <property type="entry name" value="Nudix_hydrolase"/>
</dbReference>
<protein>
    <recommendedName>
        <fullName evidence="11">8-oxo-dGTP diphosphatase</fullName>
        <ecNumber evidence="11">3.6.1.55</ecNumber>
    </recommendedName>
</protein>
<dbReference type="PROSITE" id="PS51462">
    <property type="entry name" value="NUDIX"/>
    <property type="match status" value="1"/>
</dbReference>
<comment type="catalytic activity">
    <reaction evidence="10">
        <text>8-oxo-dGTP + H2O = 8-oxo-dGMP + diphosphate + H(+)</text>
        <dbReference type="Rhea" id="RHEA:31575"/>
        <dbReference type="ChEBI" id="CHEBI:15377"/>
        <dbReference type="ChEBI" id="CHEBI:15378"/>
        <dbReference type="ChEBI" id="CHEBI:33019"/>
        <dbReference type="ChEBI" id="CHEBI:63224"/>
        <dbReference type="ChEBI" id="CHEBI:77896"/>
        <dbReference type="EC" id="3.6.1.55"/>
    </reaction>
</comment>
<organism evidence="14 15">
    <name type="scientific">Pseudolactococcus chungangensis CAU 28 = DSM 22330</name>
    <dbReference type="NCBI Taxonomy" id="1122154"/>
    <lineage>
        <taxon>Bacteria</taxon>
        <taxon>Bacillati</taxon>
        <taxon>Bacillota</taxon>
        <taxon>Bacilli</taxon>
        <taxon>Lactobacillales</taxon>
        <taxon>Streptococcaceae</taxon>
        <taxon>Pseudolactococcus</taxon>
    </lineage>
</organism>
<dbReference type="Proteomes" id="UP000185655">
    <property type="component" value="Unassembled WGS sequence"/>
</dbReference>
<evidence type="ECO:0000256" key="10">
    <source>
        <dbReference type="ARBA" id="ARBA00035861"/>
    </source>
</evidence>
<dbReference type="GO" id="GO:0006281">
    <property type="term" value="P:DNA repair"/>
    <property type="evidence" value="ECO:0007669"/>
    <property type="project" value="UniProtKB-KW"/>
</dbReference>
<evidence type="ECO:0000259" key="12">
    <source>
        <dbReference type="PROSITE" id="PS51462"/>
    </source>
</evidence>
<evidence type="ECO:0000256" key="7">
    <source>
        <dbReference type="ARBA" id="ARBA00022801"/>
    </source>
</evidence>
<dbReference type="AlphaFoldDB" id="A0A1K2HCU1"/>
<dbReference type="InterPro" id="IPR015797">
    <property type="entry name" value="NUDIX_hydrolase-like_dom_sf"/>
</dbReference>
<keyword evidence="9" id="KW-0234">DNA repair</keyword>
<evidence type="ECO:0000256" key="11">
    <source>
        <dbReference type="ARBA" id="ARBA00038905"/>
    </source>
</evidence>
<dbReference type="InterPro" id="IPR000086">
    <property type="entry name" value="NUDIX_hydrolase_dom"/>
</dbReference>
<dbReference type="CDD" id="cd03425">
    <property type="entry name" value="NUDIX_MutT_NudA_like"/>
    <property type="match status" value="1"/>
</dbReference>
<evidence type="ECO:0000313" key="15">
    <source>
        <dbReference type="Proteomes" id="UP000185655"/>
    </source>
</evidence>
<dbReference type="STRING" id="1122154.SAMN02746068_01224"/>
<proteinExistence type="inferred from homology"/>
<reference evidence="13 16" key="1">
    <citation type="submission" date="2014-12" db="EMBL/GenBank/DDBJ databases">
        <title>Draft genome sequences of 10 type strains of Lactococcus.</title>
        <authorList>
            <person name="Sun Z."/>
            <person name="Zhong Z."/>
            <person name="Liu W."/>
            <person name="Zhang W."/>
            <person name="Zhang H."/>
        </authorList>
    </citation>
    <scope>NUCLEOTIDE SEQUENCE [LARGE SCALE GENOMIC DNA]</scope>
    <source>
        <strain evidence="13 16">DSM 22330</strain>
    </source>
</reference>
<keyword evidence="5" id="KW-0479">Metal-binding</keyword>
<dbReference type="GO" id="GO:0044716">
    <property type="term" value="F:8-oxo-GDP phosphatase activity"/>
    <property type="evidence" value="ECO:0007669"/>
    <property type="project" value="TreeGrafter"/>
</dbReference>
<dbReference type="SUPFAM" id="SSF55811">
    <property type="entry name" value="Nudix"/>
    <property type="match status" value="1"/>
</dbReference>
<gene>
    <name evidence="13" type="ORF">RR45_GL001713</name>
    <name evidence="14" type="ORF">SAMN02746068_01224</name>
</gene>
<evidence type="ECO:0000313" key="16">
    <source>
        <dbReference type="Proteomes" id="UP000218979"/>
    </source>
</evidence>
<reference evidence="14 15" key="2">
    <citation type="submission" date="2016-11" db="EMBL/GenBank/DDBJ databases">
        <authorList>
            <person name="Jaros S."/>
            <person name="Januszkiewicz K."/>
            <person name="Wedrychowicz H."/>
        </authorList>
    </citation>
    <scope>NUCLEOTIDE SEQUENCE [LARGE SCALE GENOMIC DNA]</scope>
    <source>
        <strain evidence="14 15">DSM 22330</strain>
    </source>
</reference>
<comment type="similarity">
    <text evidence="2">Belongs to the Nudix hydrolase family.</text>
</comment>